<evidence type="ECO:0000313" key="6">
    <source>
        <dbReference type="RefSeq" id="XP_015518353.1"/>
    </source>
</evidence>
<evidence type="ECO:0000313" key="5">
    <source>
        <dbReference type="RefSeq" id="XP_015518352.1"/>
    </source>
</evidence>
<feature type="signal peptide" evidence="3">
    <location>
        <begin position="1"/>
        <end position="22"/>
    </location>
</feature>
<evidence type="ECO:0000256" key="2">
    <source>
        <dbReference type="SAM" id="Phobius"/>
    </source>
</evidence>
<keyword evidence="2" id="KW-0472">Membrane</keyword>
<evidence type="ECO:0000313" key="4">
    <source>
        <dbReference type="Proteomes" id="UP000829291"/>
    </source>
</evidence>
<feature type="transmembrane region" description="Helical" evidence="2">
    <location>
        <begin position="525"/>
        <end position="544"/>
    </location>
</feature>
<feature type="chain" id="PRO_5044636905" evidence="3">
    <location>
        <begin position="23"/>
        <end position="590"/>
    </location>
</feature>
<feature type="region of interest" description="Disordered" evidence="1">
    <location>
        <begin position="145"/>
        <end position="185"/>
    </location>
</feature>
<dbReference type="Proteomes" id="UP000829291">
    <property type="component" value="Chromosome 6"/>
</dbReference>
<dbReference type="AlphaFoldDB" id="A0A6J0BW99"/>
<reference evidence="5 6" key="1">
    <citation type="submission" date="2025-04" db="UniProtKB">
        <authorList>
            <consortium name="RefSeq"/>
        </authorList>
    </citation>
    <scope>IDENTIFICATION</scope>
    <source>
        <tissue evidence="5 6">Whole body</tissue>
    </source>
</reference>
<keyword evidence="2" id="KW-0812">Transmembrane</keyword>
<gene>
    <name evidence="5 6" type="primary">LOC107223246</name>
</gene>
<protein>
    <submittedName>
        <fullName evidence="5 6">Uncharacterized protein LOC107223246</fullName>
    </submittedName>
</protein>
<evidence type="ECO:0000256" key="3">
    <source>
        <dbReference type="SAM" id="SignalP"/>
    </source>
</evidence>
<evidence type="ECO:0000256" key="1">
    <source>
        <dbReference type="SAM" id="MobiDB-lite"/>
    </source>
</evidence>
<sequence>MSGSKFAVSLLLIGLIVDGSLGDTRFLAKTNYSVSDLFKTKNANLKISQDPIAVTKSPWHEVNSKLEDDVSIYGEDNSKFERRNSFVETSTFNPDVLNKFLEEYATKIKSTTEKNYKYPFTVIEPPVEPFQLEVHDSVADESEINAKENTTVYSNSKLDHPQGDENANDTFERNKQWGGGNSYDDRTGWVTLEAIPWSKSKISKWQANQDAQKPWPDHRPWEKPQSVDRPWQQRPSYNDDNAPWYEKSKPHYPDNAGNKKPWFESDRPKPNKPSRPSYFDNGDDFEDRPSYAQKWPPEKPWDKYADSFKQTPDIITDDKPSNFPSNWDKPQISKPSYNLDRFGDGNREQTTTGWNSHKYEFPPKYEELNNRPSNFPQPSSSFDRPHFSHYQYSTDHPPTHPANGDGQWVLLSTNRGYTKSRQRSIKISATNAEPQTLTNVNREKNGPDPTVAVMSSRRQVRLTVLPSVNGTNTTTSHGGLLEVEKTFKTVDQSQREYENTKQTIGSPVLTKRPIRNAGNKQPSNSAVLAAVGAGMLPATMAMMIPMMLGRKKRAANAEEFENTLKSSIFELKDDFINKLSNRRKFRKLRM</sequence>
<feature type="region of interest" description="Disordered" evidence="1">
    <location>
        <begin position="314"/>
        <end position="357"/>
    </location>
</feature>
<dbReference type="OrthoDB" id="8185211at2759"/>
<dbReference type="RefSeq" id="XP_015518353.1">
    <property type="nucleotide sequence ID" value="XM_015662867.1"/>
</dbReference>
<keyword evidence="3" id="KW-0732">Signal</keyword>
<feature type="region of interest" description="Disordered" evidence="1">
    <location>
        <begin position="203"/>
        <end position="302"/>
    </location>
</feature>
<organism evidence="4 6">
    <name type="scientific">Neodiprion lecontei</name>
    <name type="common">Redheaded pine sawfly</name>
    <dbReference type="NCBI Taxonomy" id="441921"/>
    <lineage>
        <taxon>Eukaryota</taxon>
        <taxon>Metazoa</taxon>
        <taxon>Ecdysozoa</taxon>
        <taxon>Arthropoda</taxon>
        <taxon>Hexapoda</taxon>
        <taxon>Insecta</taxon>
        <taxon>Pterygota</taxon>
        <taxon>Neoptera</taxon>
        <taxon>Endopterygota</taxon>
        <taxon>Hymenoptera</taxon>
        <taxon>Tenthredinoidea</taxon>
        <taxon>Diprionidae</taxon>
        <taxon>Diprioninae</taxon>
        <taxon>Neodiprion</taxon>
    </lineage>
</organism>
<dbReference type="RefSeq" id="XP_015518352.1">
    <property type="nucleotide sequence ID" value="XM_015662866.1"/>
</dbReference>
<feature type="compositionally biased region" description="Basic and acidic residues" evidence="1">
    <location>
        <begin position="215"/>
        <end position="226"/>
    </location>
</feature>
<keyword evidence="2" id="KW-1133">Transmembrane helix</keyword>
<proteinExistence type="predicted"/>
<keyword evidence="4" id="KW-1185">Reference proteome</keyword>
<feature type="compositionally biased region" description="Polar residues" evidence="1">
    <location>
        <begin position="147"/>
        <end position="156"/>
    </location>
</feature>
<dbReference type="GeneID" id="107223246"/>
<accession>A0A6J0BW99</accession>
<name>A0A6J0BW99_NEOLC</name>
<dbReference type="KEGG" id="nlo:107223246"/>